<dbReference type="Proteomes" id="UP001304461">
    <property type="component" value="Unassembled WGS sequence"/>
</dbReference>
<keyword evidence="8" id="KW-1185">Reference proteome</keyword>
<sequence>MVPAPAPVPLLLRWQGLLAGLPAGRLGAHLPLLAGWILCALLAGLPLVTRAGLSLLIAASALLWVVWALRTPPGRLGAINTWLLLVIAVAVVATGFSPVPKAALVGLVKLLSYLSVYALMRQLLASVPVWWDRLVGALLAGELVTSVIGIRQLYEAPGALARWSDSNSVAEGTVRIYSTLENPNLLGGYLLPILPLAVVALLRWQGRGRRLFALASLVLGLVALVLTYSRGAWMGMVASLGVMALLLVLRQTRDWPPLWRRLFPLLLLAGATVVLVLLVTQVEPLRVRVMSLLAGREDSSNNFRMNVWTSALAMIQDRPWIGIGPGNSAFNLIYPLYQQPKFNALSAYSIPLELLVETGIPGLLAGLGLLLSAVKVGLAQWRSSAPLALPCLAAVAVFAGLGVQGLTDTIFFRPEVQLIALFSLATLAAAAASSAQEKDPAPCD</sequence>
<evidence type="ECO:0000256" key="2">
    <source>
        <dbReference type="ARBA" id="ARBA00022692"/>
    </source>
</evidence>
<evidence type="ECO:0000313" key="7">
    <source>
        <dbReference type="EMBL" id="MEA5391207.1"/>
    </source>
</evidence>
<dbReference type="RefSeq" id="WP_323305252.1">
    <property type="nucleotide sequence ID" value="NZ_JAYGHX010000004.1"/>
</dbReference>
<feature type="transmembrane region" description="Helical" evidence="5">
    <location>
        <begin position="186"/>
        <end position="204"/>
    </location>
</feature>
<evidence type="ECO:0000256" key="1">
    <source>
        <dbReference type="ARBA" id="ARBA00004141"/>
    </source>
</evidence>
<dbReference type="EMBL" id="JAYGHX010000004">
    <property type="protein sequence ID" value="MEA5391207.1"/>
    <property type="molecule type" value="Genomic_DNA"/>
</dbReference>
<evidence type="ECO:0000256" key="4">
    <source>
        <dbReference type="ARBA" id="ARBA00023136"/>
    </source>
</evidence>
<feature type="transmembrane region" description="Helical" evidence="5">
    <location>
        <begin position="211"/>
        <end position="227"/>
    </location>
</feature>
<feature type="transmembrane region" description="Helical" evidence="5">
    <location>
        <begin position="51"/>
        <end position="69"/>
    </location>
</feature>
<feature type="transmembrane region" description="Helical" evidence="5">
    <location>
        <begin position="359"/>
        <end position="378"/>
    </location>
</feature>
<dbReference type="PANTHER" id="PTHR37422">
    <property type="entry name" value="TEICHURONIC ACID BIOSYNTHESIS PROTEIN TUAE"/>
    <property type="match status" value="1"/>
</dbReference>
<dbReference type="InterPro" id="IPR007016">
    <property type="entry name" value="O-antigen_ligase-rel_domated"/>
</dbReference>
<reference evidence="7 8" key="1">
    <citation type="submission" date="2023-12" db="EMBL/GenBank/DDBJ databases">
        <title>Baltic Sea Cyanobacteria.</title>
        <authorList>
            <person name="Delbaje E."/>
            <person name="Fewer D.P."/>
            <person name="Shishido T.K."/>
        </authorList>
    </citation>
    <scope>NUCLEOTIDE SEQUENCE [LARGE SCALE GENOMIC DNA]</scope>
    <source>
        <strain evidence="7 8">UHCC 0139</strain>
    </source>
</reference>
<keyword evidence="2 5" id="KW-0812">Transmembrane</keyword>
<proteinExistence type="predicted"/>
<evidence type="ECO:0000313" key="8">
    <source>
        <dbReference type="Proteomes" id="UP001304461"/>
    </source>
</evidence>
<evidence type="ECO:0000256" key="5">
    <source>
        <dbReference type="SAM" id="Phobius"/>
    </source>
</evidence>
<dbReference type="NCBIfam" id="TIGR00947">
    <property type="entry name" value="2A73"/>
    <property type="match status" value="1"/>
</dbReference>
<dbReference type="Pfam" id="PF04932">
    <property type="entry name" value="Wzy_C"/>
    <property type="match status" value="1"/>
</dbReference>
<comment type="subcellular location">
    <subcellularLocation>
        <location evidence="1">Membrane</location>
        <topology evidence="1">Multi-pass membrane protein</topology>
    </subcellularLocation>
</comment>
<protein>
    <submittedName>
        <fullName evidence="7">IctB family putative bicarbonate transporter</fullName>
    </submittedName>
</protein>
<evidence type="ECO:0000259" key="6">
    <source>
        <dbReference type="Pfam" id="PF04932"/>
    </source>
</evidence>
<name>A0ABU5RTT8_9CYAN</name>
<feature type="transmembrane region" description="Helical" evidence="5">
    <location>
        <begin position="76"/>
        <end position="96"/>
    </location>
</feature>
<evidence type="ECO:0000256" key="3">
    <source>
        <dbReference type="ARBA" id="ARBA00022989"/>
    </source>
</evidence>
<keyword evidence="4 5" id="KW-0472">Membrane</keyword>
<comment type="caution">
    <text evidence="7">The sequence shown here is derived from an EMBL/GenBank/DDBJ whole genome shotgun (WGS) entry which is preliminary data.</text>
</comment>
<keyword evidence="3 5" id="KW-1133">Transmembrane helix</keyword>
<feature type="domain" description="O-antigen ligase-related" evidence="6">
    <location>
        <begin position="216"/>
        <end position="365"/>
    </location>
</feature>
<organism evidence="7 8">
    <name type="scientific">Cyanobium gracile UHCC 0139</name>
    <dbReference type="NCBI Taxonomy" id="3110308"/>
    <lineage>
        <taxon>Bacteria</taxon>
        <taxon>Bacillati</taxon>
        <taxon>Cyanobacteriota</taxon>
        <taxon>Cyanophyceae</taxon>
        <taxon>Synechococcales</taxon>
        <taxon>Prochlorococcaceae</taxon>
        <taxon>Cyanobium</taxon>
    </lineage>
</organism>
<feature type="transmembrane region" description="Helical" evidence="5">
    <location>
        <begin position="416"/>
        <end position="435"/>
    </location>
</feature>
<feature type="transmembrane region" description="Helical" evidence="5">
    <location>
        <begin position="385"/>
        <end position="404"/>
    </location>
</feature>
<gene>
    <name evidence="7" type="ORF">VB738_08020</name>
</gene>
<dbReference type="PANTHER" id="PTHR37422:SF22">
    <property type="entry name" value="SLR1515 PROTEIN"/>
    <property type="match status" value="1"/>
</dbReference>
<feature type="transmembrane region" description="Helical" evidence="5">
    <location>
        <begin position="233"/>
        <end position="250"/>
    </location>
</feature>
<feature type="transmembrane region" description="Helical" evidence="5">
    <location>
        <begin position="102"/>
        <end position="119"/>
    </location>
</feature>
<accession>A0ABU5RTT8</accession>
<feature type="transmembrane region" description="Helical" evidence="5">
    <location>
        <begin position="26"/>
        <end position="45"/>
    </location>
</feature>
<feature type="transmembrane region" description="Helical" evidence="5">
    <location>
        <begin position="262"/>
        <end position="282"/>
    </location>
</feature>
<dbReference type="InterPro" id="IPR006007">
    <property type="entry name" value="Inorganic_carbon_transpt"/>
</dbReference>
<dbReference type="InterPro" id="IPR051533">
    <property type="entry name" value="WaaL-like"/>
</dbReference>